<dbReference type="InterPro" id="IPR013083">
    <property type="entry name" value="Znf_RING/FYVE/PHD"/>
</dbReference>
<evidence type="ECO:0000256" key="8">
    <source>
        <dbReference type="ARBA" id="ARBA00022679"/>
    </source>
</evidence>
<dbReference type="SUPFAM" id="SSF48371">
    <property type="entry name" value="ARM repeat"/>
    <property type="match status" value="1"/>
</dbReference>
<dbReference type="Gene3D" id="3.30.40.10">
    <property type="entry name" value="Zinc/RING finger domain, C3HC4 (zinc finger)"/>
    <property type="match status" value="1"/>
</dbReference>
<dbReference type="InterPro" id="IPR011016">
    <property type="entry name" value="Znf_RING-CH"/>
</dbReference>
<dbReference type="InterPro" id="IPR054477">
    <property type="entry name" value="LTN1_E3_ligase_6th"/>
</dbReference>
<comment type="catalytic activity">
    <reaction evidence="1 15">
        <text>S-ubiquitinyl-[E2 ubiquitin-conjugating enzyme]-L-cysteine + [acceptor protein]-L-lysine = [E2 ubiquitin-conjugating enzyme]-L-cysteine + N(6)-ubiquitinyl-[acceptor protein]-L-lysine.</text>
        <dbReference type="EC" id="2.3.2.27"/>
    </reaction>
</comment>
<evidence type="ECO:0000256" key="7">
    <source>
        <dbReference type="ARBA" id="ARBA00022490"/>
    </source>
</evidence>
<evidence type="ECO:0000256" key="12">
    <source>
        <dbReference type="ARBA" id="ARBA00022786"/>
    </source>
</evidence>
<evidence type="ECO:0000256" key="9">
    <source>
        <dbReference type="ARBA" id="ARBA00022723"/>
    </source>
</evidence>
<gene>
    <name evidence="17" type="ORF">PGQ11_007073</name>
</gene>
<dbReference type="SMART" id="SM00744">
    <property type="entry name" value="RINGv"/>
    <property type="match status" value="1"/>
</dbReference>
<evidence type="ECO:0000256" key="5">
    <source>
        <dbReference type="ARBA" id="ARBA00012483"/>
    </source>
</evidence>
<dbReference type="PANTHER" id="PTHR12389">
    <property type="entry name" value="ZINC FINGER PROTEIN 294"/>
    <property type="match status" value="1"/>
</dbReference>
<accession>A0ABR2IUM8</accession>
<keyword evidence="11 14" id="KW-0863">Zinc-finger</keyword>
<organism evidence="17 18">
    <name type="scientific">Apiospora arundinis</name>
    <dbReference type="NCBI Taxonomy" id="335852"/>
    <lineage>
        <taxon>Eukaryota</taxon>
        <taxon>Fungi</taxon>
        <taxon>Dikarya</taxon>
        <taxon>Ascomycota</taxon>
        <taxon>Pezizomycotina</taxon>
        <taxon>Sordariomycetes</taxon>
        <taxon>Xylariomycetidae</taxon>
        <taxon>Amphisphaeriales</taxon>
        <taxon>Apiosporaceae</taxon>
        <taxon>Apiospora</taxon>
    </lineage>
</organism>
<evidence type="ECO:0000256" key="11">
    <source>
        <dbReference type="ARBA" id="ARBA00022771"/>
    </source>
</evidence>
<dbReference type="InterPro" id="IPR057030">
    <property type="entry name" value="TPR_Rkr-1"/>
</dbReference>
<dbReference type="Pfam" id="PF23280">
    <property type="entry name" value="TPR_26"/>
    <property type="match status" value="1"/>
</dbReference>
<keyword evidence="7" id="KW-0963">Cytoplasm</keyword>
<reference evidence="17 18" key="1">
    <citation type="journal article" date="2024" name="IMA Fungus">
        <title>Apiospora arundinis, a panoply of carbohydrate-active enzymes and secondary metabolites.</title>
        <authorList>
            <person name="Sorensen T."/>
            <person name="Petersen C."/>
            <person name="Muurmann A.T."/>
            <person name="Christiansen J.V."/>
            <person name="Brundto M.L."/>
            <person name="Overgaard C.K."/>
            <person name="Boysen A.T."/>
            <person name="Wollenberg R.D."/>
            <person name="Larsen T.O."/>
            <person name="Sorensen J.L."/>
            <person name="Nielsen K.L."/>
            <person name="Sondergaard T.E."/>
        </authorList>
    </citation>
    <scope>NUCLEOTIDE SEQUENCE [LARGE SCALE GENOMIC DNA]</scope>
    <source>
        <strain evidence="17 18">AAU 773</strain>
    </source>
</reference>
<evidence type="ECO:0000256" key="10">
    <source>
        <dbReference type="ARBA" id="ARBA00022737"/>
    </source>
</evidence>
<dbReference type="Pfam" id="PF13639">
    <property type="entry name" value="zf-RING_2"/>
    <property type="match status" value="1"/>
</dbReference>
<dbReference type="EMBL" id="JAPCWZ010000004">
    <property type="protein sequence ID" value="KAK8868495.1"/>
    <property type="molecule type" value="Genomic_DNA"/>
</dbReference>
<dbReference type="PANTHER" id="PTHR12389:SF0">
    <property type="entry name" value="E3 UBIQUITIN-PROTEIN LIGASE LISTERIN"/>
    <property type="match status" value="1"/>
</dbReference>
<dbReference type="SMART" id="SM00184">
    <property type="entry name" value="RING"/>
    <property type="match status" value="1"/>
</dbReference>
<evidence type="ECO:0000256" key="14">
    <source>
        <dbReference type="PROSITE-ProRule" id="PRU00175"/>
    </source>
</evidence>
<evidence type="ECO:0000313" key="18">
    <source>
        <dbReference type="Proteomes" id="UP001390339"/>
    </source>
</evidence>
<evidence type="ECO:0000313" key="17">
    <source>
        <dbReference type="EMBL" id="KAK8868495.1"/>
    </source>
</evidence>
<name>A0ABR2IUM8_9PEZI</name>
<keyword evidence="9 15" id="KW-0479">Metal-binding</keyword>
<dbReference type="InterPro" id="IPR054478">
    <property type="entry name" value="LTN1_UBC"/>
</dbReference>
<dbReference type="SMART" id="SM01197">
    <property type="entry name" value="FANCL_C"/>
    <property type="match status" value="1"/>
</dbReference>
<feature type="domain" description="RING-type" evidence="16">
    <location>
        <begin position="1574"/>
        <end position="1620"/>
    </location>
</feature>
<evidence type="ECO:0000256" key="1">
    <source>
        <dbReference type="ARBA" id="ARBA00000900"/>
    </source>
</evidence>
<dbReference type="SUPFAM" id="SSF57850">
    <property type="entry name" value="RING/U-box"/>
    <property type="match status" value="1"/>
</dbReference>
<comment type="subunit">
    <text evidence="15">Component of the ribosome quality control complex (RQC).</text>
</comment>
<dbReference type="Pfam" id="PF22999">
    <property type="entry name" value="LTN1_E3_ligase_6th"/>
    <property type="match status" value="1"/>
</dbReference>
<dbReference type="CDD" id="cd16491">
    <property type="entry name" value="RING-CH-C4HC3_LTN1"/>
    <property type="match status" value="1"/>
</dbReference>
<dbReference type="InterPro" id="IPR016024">
    <property type="entry name" value="ARM-type_fold"/>
</dbReference>
<keyword evidence="13 15" id="KW-0862">Zinc</keyword>
<dbReference type="Pfam" id="PF22958">
    <property type="entry name" value="Ltn1_1st"/>
    <property type="match status" value="1"/>
</dbReference>
<evidence type="ECO:0000256" key="13">
    <source>
        <dbReference type="ARBA" id="ARBA00022833"/>
    </source>
</evidence>
<comment type="caution">
    <text evidence="17">The sequence shown here is derived from an EMBL/GenBank/DDBJ whole genome shotgun (WGS) entry which is preliminary data.</text>
</comment>
<keyword evidence="18" id="KW-1185">Reference proteome</keyword>
<keyword evidence="10" id="KW-0677">Repeat</keyword>
<comment type="function">
    <text evidence="15">E3 ubiquitin-protein ligase. Component of the ribosome quality control complex (RQC), a ribosome-associated complex that mediates ubiquitination and extraction of incompletely synthesized nascent chains for proteasomal degradation.</text>
</comment>
<dbReference type="InterPro" id="IPR039795">
    <property type="entry name" value="LTN1/Rkr1"/>
</dbReference>
<dbReference type="Pfam" id="PF23009">
    <property type="entry name" value="UBC_like"/>
    <property type="match status" value="1"/>
</dbReference>
<evidence type="ECO:0000259" key="16">
    <source>
        <dbReference type="PROSITE" id="PS50089"/>
    </source>
</evidence>
<proteinExistence type="inferred from homology"/>
<keyword evidence="8 15" id="KW-0808">Transferase</keyword>
<evidence type="ECO:0000256" key="4">
    <source>
        <dbReference type="ARBA" id="ARBA00007997"/>
    </source>
</evidence>
<evidence type="ECO:0000256" key="2">
    <source>
        <dbReference type="ARBA" id="ARBA00004514"/>
    </source>
</evidence>
<keyword evidence="12 15" id="KW-0833">Ubl conjugation pathway</keyword>
<dbReference type="Proteomes" id="UP001390339">
    <property type="component" value="Unassembled WGS sequence"/>
</dbReference>
<comment type="similarity">
    <text evidence="4 15">Belongs to the LTN1 family.</text>
</comment>
<protein>
    <recommendedName>
        <fullName evidence="6 15">E3 ubiquitin-protein ligase listerin</fullName>
        <ecNumber evidence="5 15">2.3.2.27</ecNumber>
    </recommendedName>
    <alternativeName>
        <fullName evidence="15">RING-type E3 ubiquitin transferase listerin</fullName>
    </alternativeName>
</protein>
<dbReference type="InterPro" id="IPR001841">
    <property type="entry name" value="Znf_RING"/>
</dbReference>
<sequence>MSRRAKAQAASGKAAFAAPGAGGFGGFGAFSSASSGSNLSYLSEPPNLSAISDANAAVSFKNLSKKDATTKTKALEELVAFVEAHPYEADGGAEEAILDAWVQLYPRISIDNSRRVRELSHTLQLELVRSARKRMERRIPKIVGTWLAGTFDRDRGVARVATDGLASFLTTPEKVLQFWRKCQPQILEYASEAIIETTDTLSDERSTNKDDAEAKYYRVIGGSLALVLNLIEKLDAADIEKSQENYDAFFESEKVWTSAVVNENFVRKQSHQLVRTCLDKMPAMIEAKLPQLSKIYIAEGLKSDQTGSSTDFIATLLALTAKHPTIWTTDYKSKRTPLSRLQLFLEKGSQGGNASQWESVDKLLNTLPDGVLPTELEGATKCIESLKAGVVRREEPRSNAVAAWSCYLSLVRYFIVKLDTEGSAIKLAQDCLFPLTAQYLSPPPEGSAWASGCQIPVVIKAYTSSAVSPKKEVVHATELVWETLRDQFRERMKGSLPEASKDHEKSQKAVADEGGRWFTLTGKILEGHSKTIKTDRPIPDIPAKPSVELLVGALDLLETRQWKPFGAAATIQSAFKTSSLLFASPHADEFLRRLEDAVSTGGPALLKSSSAPYLFSSIVDLGEVQGRQAEFARVWKAMISSVLSADDSKLAVKAVTMLISSNASASLAHQNQDLQAHLVRFCLECTEGSSSVDWKLYDGVLGYNALTDESTKKLIKELVHRLAKLGGQPSSGVCKGLLLIAQNDPQLLSTDDEIHMSLMTSILSLSEQSSDPDLISLKALLDKPSTKPNKIEIIQHNLNDVSLSSLTIETLVQQAMHLGDAAADVKVLESIMPDVERWKQELATLCESTPNPSLSLTSSLSGSYFLVAPATSEATAEMKRDRGGCSIAGRMAIYLTKMLTSGLDLGPLPIEKQAELLVCLGVTAELAADQLTVMEKNKVWASLKSEATQSYAEELVASSRKLLSSSTDDASGWRDGSGSRNSEIIHAIFSKLLETAKSTTTFGLYHARVLSELIQALTERHGFPGSAEDWLNQLQVLKSSPSTILPAAAILTGAGETLSASKTVNNFCNRLVSDVAGATIQSDKTLGLLVVLNACMSVYEAGELPVANNRLVFAVKQITSWLESPEQLDYRLATESCRALRYLLPCIKDVYGSYWERAVDFCLYLFTKKTGDSLDCQLPCINAALRLLTTIQGLEEPNDDLVDVLQSTAKARSTAIVELLNLSHEQETQPVEIVATMVCRLVEKIPLDHVKDLSDLYGLVSADSRTVQTAAFSVLHKALPAAQEQLSLDVLLDKKTAKLPDELLSLLLEAPTLEAYSDEALARFPTPIRSYLLSWHLVFDAFRAASFKLRSDYADILKSENYIGPLMEFTFDVLGHSAANGLNLDKENLTAEHITSYDIKLAETELEEKNMQWLLVHLFYLVLKYVPGLFKAWYIDCRSKQTKIAVEGWVAKYFSPIIVSETLDDVTKWAESQEAPADDEKELIVRVSRAAKEITVGYEVDEHEASIAIRVPPAFPLDGVSVGTVNRLAVSEKKWQAWILATQGVITFSGGSIVDGLLAFKRNVNGAMKGQTECAICYSIISSDKRVPDKACGTCKNLFHRSCLYKWFRSSNQNTCPLCRNPIDYLS</sequence>
<evidence type="ECO:0000256" key="15">
    <source>
        <dbReference type="RuleBase" id="RU367090"/>
    </source>
</evidence>
<evidence type="ECO:0000256" key="3">
    <source>
        <dbReference type="ARBA" id="ARBA00004906"/>
    </source>
</evidence>
<dbReference type="EC" id="2.3.2.27" evidence="5 15"/>
<comment type="pathway">
    <text evidence="3 15">Protein modification; protein ubiquitination.</text>
</comment>
<dbReference type="InterPro" id="IPR054476">
    <property type="entry name" value="Ltn1_N"/>
</dbReference>
<comment type="subcellular location">
    <subcellularLocation>
        <location evidence="2">Cytoplasm</location>
        <location evidence="2">Cytosol</location>
    </subcellularLocation>
</comment>
<evidence type="ECO:0000256" key="6">
    <source>
        <dbReference type="ARBA" id="ARBA00017157"/>
    </source>
</evidence>
<dbReference type="PROSITE" id="PS50089">
    <property type="entry name" value="ZF_RING_2"/>
    <property type="match status" value="1"/>
</dbReference>
<dbReference type="InterPro" id="IPR039804">
    <property type="entry name" value="RING-CH-C4HC3_LTN1"/>
</dbReference>